<dbReference type="InterPro" id="IPR050445">
    <property type="entry name" value="Bact_polysacc_biosynth/exp"/>
</dbReference>
<dbReference type="SUPFAM" id="SSF52540">
    <property type="entry name" value="P-loop containing nucleoside triphosphate hydrolases"/>
    <property type="match status" value="1"/>
</dbReference>
<gene>
    <name evidence="4" type="ORF">H8K47_08325</name>
</gene>
<dbReference type="InterPro" id="IPR027417">
    <property type="entry name" value="P-loop_NTPase"/>
</dbReference>
<protein>
    <submittedName>
        <fullName evidence="4">Polysaccharide biosynthesis tyrosine autokinase</fullName>
        <ecNumber evidence="4">2.7.10.2</ecNumber>
    </submittedName>
</protein>
<comment type="caution">
    <text evidence="4">The sequence shown here is derived from an EMBL/GenBank/DDBJ whole genome shotgun (WGS) entry which is preliminary data.</text>
</comment>
<sequence>MSEAISTRSERHQVGRLGELFLQQGLLTEAHIEQIAHEQRQHKLRFGDAALRLGLLTQAQIDQALGQQFGFTSKNLLNGVADSSLCFFHQPFSKEAEEIRRLRSELLLKFDAADKIRIAVVSSVSGEGKSYMAVSLAIALSQVGRRTLLIDGDLRSGSLHQFFALGSPDGLSSVLAGRQQLDEVLIPLLPGLQLLPSGPRPPNPLELLQVPRIKDLLDSCHADFDAFVVDTHASGSASDAQMLAHQVGAALLVAKKDLTRISDLRQVRNDMQAAGVEIVGTVYNEHQSLQKKSWLQAVLNWMPGRGKKNARRKSGHG</sequence>
<dbReference type="PANTHER" id="PTHR32309">
    <property type="entry name" value="TYROSINE-PROTEIN KINASE"/>
    <property type="match status" value="1"/>
</dbReference>
<evidence type="ECO:0000313" key="5">
    <source>
        <dbReference type="Proteomes" id="UP000612361"/>
    </source>
</evidence>
<dbReference type="GO" id="GO:0004715">
    <property type="term" value="F:non-membrane spanning protein tyrosine kinase activity"/>
    <property type="evidence" value="ECO:0007669"/>
    <property type="project" value="UniProtKB-EC"/>
</dbReference>
<evidence type="ECO:0000259" key="3">
    <source>
        <dbReference type="Pfam" id="PF01656"/>
    </source>
</evidence>
<evidence type="ECO:0000256" key="1">
    <source>
        <dbReference type="ARBA" id="ARBA00022741"/>
    </source>
</evidence>
<dbReference type="AlphaFoldDB" id="A0A923I3H6"/>
<accession>A0A923I3H6</accession>
<dbReference type="Gene3D" id="3.40.50.300">
    <property type="entry name" value="P-loop containing nucleotide triphosphate hydrolases"/>
    <property type="match status" value="1"/>
</dbReference>
<dbReference type="InterPro" id="IPR005702">
    <property type="entry name" value="Wzc-like_C"/>
</dbReference>
<dbReference type="PANTHER" id="PTHR32309:SF31">
    <property type="entry name" value="CAPSULAR EXOPOLYSACCHARIDE FAMILY"/>
    <property type="match status" value="1"/>
</dbReference>
<dbReference type="GO" id="GO:0005524">
    <property type="term" value="F:ATP binding"/>
    <property type="evidence" value="ECO:0007669"/>
    <property type="project" value="UniProtKB-KW"/>
</dbReference>
<dbReference type="NCBIfam" id="TIGR01007">
    <property type="entry name" value="eps_fam"/>
    <property type="match status" value="1"/>
</dbReference>
<name>A0A923I3H6_9BURK</name>
<feature type="domain" description="CobQ/CobB/MinD/ParA nucleotide binding" evidence="3">
    <location>
        <begin position="118"/>
        <end position="287"/>
    </location>
</feature>
<evidence type="ECO:0000256" key="2">
    <source>
        <dbReference type="ARBA" id="ARBA00022840"/>
    </source>
</evidence>
<dbReference type="EC" id="2.7.10.2" evidence="4"/>
<proteinExistence type="predicted"/>
<keyword evidence="4" id="KW-0808">Transferase</keyword>
<dbReference type="EMBL" id="JACOGG010000007">
    <property type="protein sequence ID" value="MBC3935364.1"/>
    <property type="molecule type" value="Genomic_DNA"/>
</dbReference>
<keyword evidence="2" id="KW-0067">ATP-binding</keyword>
<organism evidence="4 5">
    <name type="scientific">Undibacterium rugosum</name>
    <dbReference type="NCBI Taxonomy" id="2762291"/>
    <lineage>
        <taxon>Bacteria</taxon>
        <taxon>Pseudomonadati</taxon>
        <taxon>Pseudomonadota</taxon>
        <taxon>Betaproteobacteria</taxon>
        <taxon>Burkholderiales</taxon>
        <taxon>Oxalobacteraceae</taxon>
        <taxon>Undibacterium</taxon>
    </lineage>
</organism>
<dbReference type="InterPro" id="IPR002586">
    <property type="entry name" value="CobQ/CobB/MinD/ParA_Nub-bd_dom"/>
</dbReference>
<dbReference type="SUPFAM" id="SSF160246">
    <property type="entry name" value="EspE N-terminal domain-like"/>
    <property type="match status" value="1"/>
</dbReference>
<dbReference type="CDD" id="cd05387">
    <property type="entry name" value="BY-kinase"/>
    <property type="match status" value="1"/>
</dbReference>
<evidence type="ECO:0000313" key="4">
    <source>
        <dbReference type="EMBL" id="MBC3935364.1"/>
    </source>
</evidence>
<dbReference type="Proteomes" id="UP000612361">
    <property type="component" value="Unassembled WGS sequence"/>
</dbReference>
<dbReference type="InterPro" id="IPR037257">
    <property type="entry name" value="T2SS_E_N_sf"/>
</dbReference>
<keyword evidence="1" id="KW-0547">Nucleotide-binding</keyword>
<dbReference type="Pfam" id="PF01656">
    <property type="entry name" value="CbiA"/>
    <property type="match status" value="1"/>
</dbReference>
<dbReference type="RefSeq" id="WP_186880944.1">
    <property type="nucleotide sequence ID" value="NZ_JACOGG010000007.1"/>
</dbReference>
<reference evidence="4" key="1">
    <citation type="submission" date="2020-08" db="EMBL/GenBank/DDBJ databases">
        <title>Novel species isolated from subtropical streams in China.</title>
        <authorList>
            <person name="Lu H."/>
        </authorList>
    </citation>
    <scope>NUCLEOTIDE SEQUENCE</scope>
    <source>
        <strain evidence="4">CY7W</strain>
    </source>
</reference>
<keyword evidence="5" id="KW-1185">Reference proteome</keyword>